<comment type="caution">
    <text evidence="3">The sequence shown here is derived from an EMBL/GenBank/DDBJ whole genome shotgun (WGS) entry which is preliminary data.</text>
</comment>
<name>A0AAD8XB06_GLOAC</name>
<evidence type="ECO:0000256" key="1">
    <source>
        <dbReference type="SAM" id="MobiDB-lite"/>
    </source>
</evidence>
<feature type="transmembrane region" description="Helical" evidence="2">
    <location>
        <begin position="118"/>
        <end position="139"/>
    </location>
</feature>
<organism evidence="3 4">
    <name type="scientific">Glomerella acutata</name>
    <name type="common">Colletotrichum acutatum</name>
    <dbReference type="NCBI Taxonomy" id="27357"/>
    <lineage>
        <taxon>Eukaryota</taxon>
        <taxon>Fungi</taxon>
        <taxon>Dikarya</taxon>
        <taxon>Ascomycota</taxon>
        <taxon>Pezizomycotina</taxon>
        <taxon>Sordariomycetes</taxon>
        <taxon>Hypocreomycetidae</taxon>
        <taxon>Glomerellales</taxon>
        <taxon>Glomerellaceae</taxon>
        <taxon>Colletotrichum</taxon>
        <taxon>Colletotrichum acutatum species complex</taxon>
    </lineage>
</organism>
<keyword evidence="4" id="KW-1185">Reference proteome</keyword>
<dbReference type="EMBL" id="JAHMHS010000113">
    <property type="protein sequence ID" value="KAK1716722.1"/>
    <property type="molecule type" value="Genomic_DNA"/>
</dbReference>
<dbReference type="AlphaFoldDB" id="A0AAD8XB06"/>
<dbReference type="RefSeq" id="XP_060360652.1">
    <property type="nucleotide sequence ID" value="XM_060502880.1"/>
</dbReference>
<evidence type="ECO:0000256" key="2">
    <source>
        <dbReference type="SAM" id="Phobius"/>
    </source>
</evidence>
<sequence>MESPKVARKKGIGFRLLRKGACKLVGAGFFFWFHLFFSMSSARSWELESKERWCVDVENYGKHIRRRRGTQTKRQGFFSCIFFWDAEYSILAFDAQTTRGNEPPRSHSPGNRLDDTRFFTFFFSFLGWVWATTGERNSVHSKLRKRRFRQYLGQEPNRQRILPLNGDSSWDQKPSKRVRARDNDQKKTGAYQ</sequence>
<feature type="region of interest" description="Disordered" evidence="1">
    <location>
        <begin position="160"/>
        <end position="192"/>
    </location>
</feature>
<evidence type="ECO:0008006" key="5">
    <source>
        <dbReference type="Google" id="ProtNLM"/>
    </source>
</evidence>
<feature type="transmembrane region" description="Helical" evidence="2">
    <location>
        <begin position="21"/>
        <end position="39"/>
    </location>
</feature>
<evidence type="ECO:0000313" key="4">
    <source>
        <dbReference type="Proteomes" id="UP001244207"/>
    </source>
</evidence>
<dbReference type="Proteomes" id="UP001244207">
    <property type="component" value="Unassembled WGS sequence"/>
</dbReference>
<dbReference type="GeneID" id="85386779"/>
<reference evidence="3" key="1">
    <citation type="submission" date="2021-12" db="EMBL/GenBank/DDBJ databases">
        <title>Comparative genomics, transcriptomics and evolutionary studies reveal genomic signatures of adaptation to plant cell wall in hemibiotrophic fungi.</title>
        <authorList>
            <consortium name="DOE Joint Genome Institute"/>
            <person name="Baroncelli R."/>
            <person name="Diaz J.F."/>
            <person name="Benocci T."/>
            <person name="Peng M."/>
            <person name="Battaglia E."/>
            <person name="Haridas S."/>
            <person name="Andreopoulos W."/>
            <person name="Labutti K."/>
            <person name="Pangilinan J."/>
            <person name="Floch G.L."/>
            <person name="Makela M.R."/>
            <person name="Henrissat B."/>
            <person name="Grigoriev I.V."/>
            <person name="Crouch J.A."/>
            <person name="De Vries R.P."/>
            <person name="Sukno S.A."/>
            <person name="Thon M.R."/>
        </authorList>
    </citation>
    <scope>NUCLEOTIDE SEQUENCE</scope>
    <source>
        <strain evidence="3">CBS 112980</strain>
    </source>
</reference>
<keyword evidence="2" id="KW-1133">Transmembrane helix</keyword>
<protein>
    <recommendedName>
        <fullName evidence="5">Transmembrane protein</fullName>
    </recommendedName>
</protein>
<feature type="compositionally biased region" description="Basic and acidic residues" evidence="1">
    <location>
        <begin position="180"/>
        <end position="192"/>
    </location>
</feature>
<keyword evidence="2" id="KW-0812">Transmembrane</keyword>
<gene>
    <name evidence="3" type="ORF">BDZ83DRAFT_40629</name>
</gene>
<proteinExistence type="predicted"/>
<keyword evidence="2" id="KW-0472">Membrane</keyword>
<accession>A0AAD8XB06</accession>
<evidence type="ECO:0000313" key="3">
    <source>
        <dbReference type="EMBL" id="KAK1716722.1"/>
    </source>
</evidence>